<dbReference type="GO" id="GO:0000466">
    <property type="term" value="P:maturation of 5.8S rRNA from tricistronic rRNA transcript (SSU-rRNA, 5.8S rRNA, LSU-rRNA)"/>
    <property type="evidence" value="ECO:0007669"/>
    <property type="project" value="TreeGrafter"/>
</dbReference>
<sequence>MGKRLRENGAGDHSSRKAPKRVSLEESSPPVHIGTTRDLRQQLRFAQDDPEQLRKGQLAFKSFLESIVNPSDSADQDRDTKLLILREYLDSSPTDMLQTWSFAGQVDNDRLVTAVTSNFALLLRTLSSLLEFRDHGLAIAKSLLHREQLKLLSRGLTAESHKEAVISPCLRILTEILSFDGGSCAALVFRQQDFVFNTKFLDRNLRLARSAGEEDRRNSSVRSNTVRYILAHLRFQDVENRIKIVDMRSVFRNLLDNLKNDPTQLINDILKTIEIRILKDQEIPRRYKSAIISDRALAAVIDHIRLSESNTTDSKSEVPWSFLRKVCTDPDLGVVLPCSWYPTPKVKGEDDFGEQTAFARIDPTGIRNPILSKFGQHLRPHTIMEERELLMSIFRRAPELVADYVRQAGPRLSLHPKLTNTWIGYASLIYSIIDLPIPQYFGSTDDYRTDAPPNENVLENILPSPLTSEVLTKCLNQSSSMIRFFALQVMVVSLRKVQNLVRIYDTAAEEHRGYQESILDILAHVKSKFPSIKDIATAYRSLPESELMSREAAAHLLSLHREVLTGSRQDDLFDVATPLASVIASLQSTQMEADDRALVQLQLTHLLDVAEASQGMRWWQRPGNLPYSAFVTIVQLCVTMNGSGDAADKLISVTTTAAFESGILQESTELSAMDALLASLEEDGTGNVLPETWTFIEDCINRLIKKPIKYLDDLDAISHDLSIANPVISLFALVLLEQIPFTERLESAQRENVLSWTSRLLAGLLAIKEDKKVIRKVKDELKSKGFKLPKCSIREILPRQTHQKETNRRTSMLVDETWNNNSRRSNKTLEIAYQAAPQESQKHPELVRYKKQEAEELVHGDTLSSLLLCLCSSFPEIRKQGVTALEEVMVYLKDSNLDSKDQLWLLIGEVLETARTTIDASPLSYIAGCFATAALKVLLEPTHFMFPAVNRYLVKDPYWNVKKLPSYWLNKVLLDTPHEDDKAWPQVELVLGMLVDGVRTPEDVRILRSRPCFERILAIVNSPQVTLGASSLVFQLVYSVITVDGSTGLIMNAGLSTWLDMCRRQGKYHGPALDELSRLTDEKVDKVRIAEWKGFGAEKGDVVAAN</sequence>
<proteinExistence type="predicted"/>
<accession>A0A9P4IUZ5</accession>
<reference evidence="5" key="1">
    <citation type="journal article" date="2020" name="Stud. Mycol.">
        <title>101 Dothideomycetes genomes: a test case for predicting lifestyles and emergence of pathogens.</title>
        <authorList>
            <person name="Haridas S."/>
            <person name="Albert R."/>
            <person name="Binder M."/>
            <person name="Bloem J."/>
            <person name="Labutti K."/>
            <person name="Salamov A."/>
            <person name="Andreopoulos B."/>
            <person name="Baker S."/>
            <person name="Barry K."/>
            <person name="Bills G."/>
            <person name="Bluhm B."/>
            <person name="Cannon C."/>
            <person name="Castanera R."/>
            <person name="Culley D."/>
            <person name="Daum C."/>
            <person name="Ezra D."/>
            <person name="Gonzalez J."/>
            <person name="Henrissat B."/>
            <person name="Kuo A."/>
            <person name="Liang C."/>
            <person name="Lipzen A."/>
            <person name="Lutzoni F."/>
            <person name="Magnuson J."/>
            <person name="Mondo S."/>
            <person name="Nolan M."/>
            <person name="Ohm R."/>
            <person name="Pangilinan J."/>
            <person name="Park H.-J."/>
            <person name="Ramirez L."/>
            <person name="Alfaro M."/>
            <person name="Sun H."/>
            <person name="Tritt A."/>
            <person name="Yoshinaga Y."/>
            <person name="Zwiers L.-H."/>
            <person name="Turgeon B."/>
            <person name="Goodwin S."/>
            <person name="Spatafora J."/>
            <person name="Crous P."/>
            <person name="Grigoriev I."/>
        </authorList>
    </citation>
    <scope>NUCLEOTIDE SEQUENCE</scope>
    <source>
        <strain evidence="5">CBS 260.36</strain>
    </source>
</reference>
<dbReference type="InterPro" id="IPR059018">
    <property type="entry name" value="HEAT_URB1"/>
</dbReference>
<feature type="domain" description="URB1 C-terminal" evidence="3">
    <location>
        <begin position="863"/>
        <end position="1058"/>
    </location>
</feature>
<dbReference type="Proteomes" id="UP000799439">
    <property type="component" value="Unassembled WGS sequence"/>
</dbReference>
<evidence type="ECO:0000259" key="4">
    <source>
        <dbReference type="Pfam" id="PF26140"/>
    </source>
</evidence>
<gene>
    <name evidence="5" type="ORF">K461DRAFT_231821</name>
</gene>
<dbReference type="GO" id="GO:0000463">
    <property type="term" value="P:maturation of LSU-rRNA from tricistronic rRNA transcript (SSU-rRNA, 5.8S rRNA, LSU-rRNA)"/>
    <property type="evidence" value="ECO:0007669"/>
    <property type="project" value="TreeGrafter"/>
</dbReference>
<dbReference type="AlphaFoldDB" id="A0A9P4IUZ5"/>
<evidence type="ECO:0000313" key="6">
    <source>
        <dbReference type="Proteomes" id="UP000799439"/>
    </source>
</evidence>
<organism evidence="5 6">
    <name type="scientific">Myriangium duriaei CBS 260.36</name>
    <dbReference type="NCBI Taxonomy" id="1168546"/>
    <lineage>
        <taxon>Eukaryota</taxon>
        <taxon>Fungi</taxon>
        <taxon>Dikarya</taxon>
        <taxon>Ascomycota</taxon>
        <taxon>Pezizomycotina</taxon>
        <taxon>Dothideomycetes</taxon>
        <taxon>Dothideomycetidae</taxon>
        <taxon>Myriangiales</taxon>
        <taxon>Myriangiaceae</taxon>
        <taxon>Myriangium</taxon>
    </lineage>
</organism>
<dbReference type="Pfam" id="PF11707">
    <property type="entry name" value="Npa1"/>
    <property type="match status" value="1"/>
</dbReference>
<dbReference type="InterPro" id="IPR032436">
    <property type="entry name" value="URB1_C"/>
</dbReference>
<dbReference type="Pfam" id="PF16201">
    <property type="entry name" value="NopRA1"/>
    <property type="match status" value="1"/>
</dbReference>
<feature type="compositionally biased region" description="Basic and acidic residues" evidence="1">
    <location>
        <begin position="1"/>
        <end position="15"/>
    </location>
</feature>
<evidence type="ECO:0000256" key="1">
    <source>
        <dbReference type="SAM" id="MobiDB-lite"/>
    </source>
</evidence>
<name>A0A9P4IUZ5_9PEZI</name>
<evidence type="ECO:0000259" key="3">
    <source>
        <dbReference type="Pfam" id="PF16201"/>
    </source>
</evidence>
<dbReference type="EMBL" id="ML996092">
    <property type="protein sequence ID" value="KAF2148926.1"/>
    <property type="molecule type" value="Genomic_DNA"/>
</dbReference>
<comment type="caution">
    <text evidence="5">The sequence shown here is derived from an EMBL/GenBank/DDBJ whole genome shotgun (WGS) entry which is preliminary data.</text>
</comment>
<feature type="domain" description="URB1 central HEAT repeat" evidence="4">
    <location>
        <begin position="613"/>
        <end position="783"/>
    </location>
</feature>
<feature type="domain" description="URB1 N-terminal" evidence="2">
    <location>
        <begin position="94"/>
        <end position="425"/>
    </location>
</feature>
<dbReference type="PANTHER" id="PTHR13500">
    <property type="entry name" value="NUCLEOLAR PRERIBOSOMAL-ASSOCIATED PROTEIN 1"/>
    <property type="match status" value="1"/>
</dbReference>
<dbReference type="GO" id="GO:0005730">
    <property type="term" value="C:nucleolus"/>
    <property type="evidence" value="ECO:0007669"/>
    <property type="project" value="TreeGrafter"/>
</dbReference>
<dbReference type="Pfam" id="PF26140">
    <property type="entry name" value="HEAT_URB1"/>
    <property type="match status" value="1"/>
</dbReference>
<dbReference type="SUPFAM" id="SSF48371">
    <property type="entry name" value="ARM repeat"/>
    <property type="match status" value="1"/>
</dbReference>
<evidence type="ECO:0000313" key="5">
    <source>
        <dbReference type="EMBL" id="KAF2148926.1"/>
    </source>
</evidence>
<dbReference type="PANTHER" id="PTHR13500:SF0">
    <property type="entry name" value="NUCLEOLAR PRE-RIBOSOMAL-ASSOCIATED PROTEIN 1"/>
    <property type="match status" value="1"/>
</dbReference>
<dbReference type="InterPro" id="IPR039844">
    <property type="entry name" value="URB1"/>
</dbReference>
<keyword evidence="6" id="KW-1185">Reference proteome</keyword>
<feature type="region of interest" description="Disordered" evidence="1">
    <location>
        <begin position="1"/>
        <end position="38"/>
    </location>
</feature>
<dbReference type="InterPro" id="IPR016024">
    <property type="entry name" value="ARM-type_fold"/>
</dbReference>
<evidence type="ECO:0008006" key="7">
    <source>
        <dbReference type="Google" id="ProtNLM"/>
    </source>
</evidence>
<evidence type="ECO:0000259" key="2">
    <source>
        <dbReference type="Pfam" id="PF11707"/>
    </source>
</evidence>
<dbReference type="OrthoDB" id="72892at2759"/>
<protein>
    <recommendedName>
        <fullName evidence="7">Nucleolar pre-ribosomal-associated protein 1 N-terminal domain-containing protein</fullName>
    </recommendedName>
</protein>
<dbReference type="InterPro" id="IPR021714">
    <property type="entry name" value="URB1_N"/>
</dbReference>